<accession>A0ABM6SYH6</accession>
<dbReference type="RefSeq" id="WP_099500112.1">
    <property type="nucleotide sequence ID" value="NZ_CP026652.1"/>
</dbReference>
<dbReference type="EMBL" id="CP026652">
    <property type="protein sequence ID" value="AVH59727.1"/>
    <property type="molecule type" value="Genomic_DNA"/>
</dbReference>
<evidence type="ECO:0000313" key="3">
    <source>
        <dbReference type="Proteomes" id="UP000238413"/>
    </source>
</evidence>
<sequence>MTAAPRRPGEWPAGVQRPRAVPAPAQLAAETHGGTVLPLTGPLYRPEPVDDEFTTPEAVEEQAVDRQRIIIDSEPGGIVNVAEAIESGALPETYVRQGALVQVAQVAGAINPEQGVDHEIRTLTPDSMRFLLAQHADVVAPRGSKDGEVRYVATSPSVSVCRAVLSNGAWTSIPALANLVFAPVIRPDGTVLQKPGYDPSTRLYYVPRLRIAPVPDRPTGRDIAEALDLLLGQVLADIPWDSDADRANYVGLLVSLMLRPYIGGLLPFGAFSATERGSGKTLLTDAIKHLYGAGVRAWVSDDDELRKSITAALMGSSPAIVFDNVGEHDNVSAPSLAKLLTNATWDDRMLGRNTNVSLINDRLWLVTGNNIRFGGDIAQRTALVRLNARCARPDLRTGFRIPDLFAWLENQTNQAALMRALLILCRDWIAAGAPQADFQMRNFSRWARNIGGFLAHHDIRGFLDNRDRLEEQDEEQTTWATFYAQWWELHTSTAMTTAELIKSSRPEPSAFGPGEDPWNGVFLARSDGKPLSAVSLGKMLATREDRHIGGFTLTNPGRNRVGARLWSLRRAAESTAEGTQGTGSASPALSASPAPP</sequence>
<proteinExistence type="predicted"/>
<protein>
    <submittedName>
        <fullName evidence="2">Uncharacterized protein</fullName>
    </submittedName>
</protein>
<evidence type="ECO:0000256" key="1">
    <source>
        <dbReference type="SAM" id="MobiDB-lite"/>
    </source>
</evidence>
<feature type="compositionally biased region" description="Low complexity" evidence="1">
    <location>
        <begin position="584"/>
        <end position="596"/>
    </location>
</feature>
<keyword evidence="3" id="KW-1185">Reference proteome</keyword>
<feature type="region of interest" description="Disordered" evidence="1">
    <location>
        <begin position="29"/>
        <end position="48"/>
    </location>
</feature>
<gene>
    <name evidence="2" type="ORF">C4B68_32685</name>
</gene>
<feature type="region of interest" description="Disordered" evidence="1">
    <location>
        <begin position="571"/>
        <end position="596"/>
    </location>
</feature>
<organism evidence="2 3">
    <name type="scientific">Streptomyces dengpaensis</name>
    <dbReference type="NCBI Taxonomy" id="2049881"/>
    <lineage>
        <taxon>Bacteria</taxon>
        <taxon>Bacillati</taxon>
        <taxon>Actinomycetota</taxon>
        <taxon>Actinomycetes</taxon>
        <taxon>Kitasatosporales</taxon>
        <taxon>Streptomycetaceae</taxon>
        <taxon>Streptomyces</taxon>
    </lineage>
</organism>
<evidence type="ECO:0000313" key="2">
    <source>
        <dbReference type="EMBL" id="AVH59727.1"/>
    </source>
</evidence>
<name>A0ABM6SYH6_9ACTN</name>
<dbReference type="Proteomes" id="UP000238413">
    <property type="component" value="Chromosome"/>
</dbReference>
<reference evidence="2 3" key="1">
    <citation type="submission" date="2018-02" db="EMBL/GenBank/DDBJ databases">
        <title>Complete genome sequence of Streptomyces dengpaensis, the producer of angucyclines.</title>
        <authorList>
            <person name="Yumei L."/>
        </authorList>
    </citation>
    <scope>NUCLEOTIDE SEQUENCE [LARGE SCALE GENOMIC DNA]</scope>
    <source>
        <strain evidence="2 3">XZHG99</strain>
    </source>
</reference>